<dbReference type="InterPro" id="IPR013320">
    <property type="entry name" value="ConA-like_dom_sf"/>
</dbReference>
<keyword evidence="1 2" id="KW-0430">Lectin</keyword>
<dbReference type="Pfam" id="PF00337">
    <property type="entry name" value="Gal-bind_lectin"/>
    <property type="match status" value="3"/>
</dbReference>
<dbReference type="EMBL" id="CAUEEQ010001001">
    <property type="protein sequence ID" value="CAJ0918452.1"/>
    <property type="molecule type" value="Genomic_DNA"/>
</dbReference>
<organism evidence="4 5">
    <name type="scientific">Ranitomeya imitator</name>
    <name type="common">mimic poison frog</name>
    <dbReference type="NCBI Taxonomy" id="111125"/>
    <lineage>
        <taxon>Eukaryota</taxon>
        <taxon>Metazoa</taxon>
        <taxon>Chordata</taxon>
        <taxon>Craniata</taxon>
        <taxon>Vertebrata</taxon>
        <taxon>Euteleostomi</taxon>
        <taxon>Amphibia</taxon>
        <taxon>Batrachia</taxon>
        <taxon>Anura</taxon>
        <taxon>Neobatrachia</taxon>
        <taxon>Hyloidea</taxon>
        <taxon>Dendrobatidae</taxon>
        <taxon>Dendrobatinae</taxon>
        <taxon>Ranitomeya</taxon>
    </lineage>
</organism>
<feature type="domain" description="Galectin" evidence="3">
    <location>
        <begin position="165"/>
        <end position="295"/>
    </location>
</feature>
<accession>A0ABN9KPE2</accession>
<dbReference type="InterPro" id="IPR044156">
    <property type="entry name" value="Galectin-like"/>
</dbReference>
<reference evidence="4" key="1">
    <citation type="submission" date="2023-07" db="EMBL/GenBank/DDBJ databases">
        <authorList>
            <person name="Stuckert A."/>
        </authorList>
    </citation>
    <scope>NUCLEOTIDE SEQUENCE</scope>
</reference>
<name>A0ABN9KPE2_9NEOB</name>
<dbReference type="InterPro" id="IPR001079">
    <property type="entry name" value="Galectin_CRD"/>
</dbReference>
<dbReference type="SUPFAM" id="SSF49899">
    <property type="entry name" value="Concanavalin A-like lectins/glucanases"/>
    <property type="match status" value="3"/>
</dbReference>
<comment type="caution">
    <text evidence="4">The sequence shown here is derived from an EMBL/GenBank/DDBJ whole genome shotgun (WGS) entry which is preliminary data.</text>
</comment>
<dbReference type="CDD" id="cd00070">
    <property type="entry name" value="GLECT"/>
    <property type="match status" value="3"/>
</dbReference>
<dbReference type="PANTHER" id="PTHR11346">
    <property type="entry name" value="GALECTIN"/>
    <property type="match status" value="1"/>
</dbReference>
<sequence>MADNPVYNPPVPYTAHFHSGIKNGIVVVISGHVLPEAQRFSMNFQCGSTDNDDIAFHFNPRFDEGLVVCNTRESNNWGKREVKAEVPFHRGQPFEIQILITSSEYKVSVSGRHFMGYSHKIALHRVKAVILMGGIKLTKIDIQSQGVGFHHHYFPIGQIQNSVPFSTGFHNGVSDGSVVIVRGDVQPLADRFSVNFQCGSTESDDIAFHFNPRFDEGLVLCNTRESNNWGVKEVKGEVPFKREHEFEIRVLVTNNGYNVSVNGHHYLGYNHRILLQRVNTLAVMDCVALSSVETQGQGGGCHHHYFQDGKLQNSVPFSTDFLRGVIDGSVVTVRGSVLPSADMFAVNFQCGRAEIDDVAFHFNPRLNQGLVVCNTKEQENWGAEEHKSEMPFQKGQLFEIQILVTKCEYKVSVNGRHFMEYYHRLPLHRISTLAIKGDVKLTSVEMHTPGGGCPTTLISRWPKKS</sequence>
<dbReference type="SMART" id="SM00908">
    <property type="entry name" value="Gal-bind_lectin"/>
    <property type="match status" value="3"/>
</dbReference>
<evidence type="ECO:0000259" key="3">
    <source>
        <dbReference type="PROSITE" id="PS51304"/>
    </source>
</evidence>
<evidence type="ECO:0000313" key="5">
    <source>
        <dbReference type="Proteomes" id="UP001176940"/>
    </source>
</evidence>
<dbReference type="PANTHER" id="PTHR11346:SF147">
    <property type="entry name" value="GALECTIN"/>
    <property type="match status" value="1"/>
</dbReference>
<proteinExistence type="predicted"/>
<dbReference type="SMART" id="SM00276">
    <property type="entry name" value="GLECT"/>
    <property type="match status" value="3"/>
</dbReference>
<dbReference type="PROSITE" id="PS51304">
    <property type="entry name" value="GALECTIN"/>
    <property type="match status" value="3"/>
</dbReference>
<dbReference type="Gene3D" id="2.60.120.200">
    <property type="match status" value="3"/>
</dbReference>
<gene>
    <name evidence="4" type="ORF">RIMI_LOCUS791919</name>
</gene>
<evidence type="ECO:0000256" key="2">
    <source>
        <dbReference type="RuleBase" id="RU102079"/>
    </source>
</evidence>
<dbReference type="Proteomes" id="UP001176940">
    <property type="component" value="Unassembled WGS sequence"/>
</dbReference>
<evidence type="ECO:0000256" key="1">
    <source>
        <dbReference type="ARBA" id="ARBA00022734"/>
    </source>
</evidence>
<feature type="domain" description="Galectin" evidence="3">
    <location>
        <begin position="13"/>
        <end position="143"/>
    </location>
</feature>
<evidence type="ECO:0000313" key="4">
    <source>
        <dbReference type="EMBL" id="CAJ0918452.1"/>
    </source>
</evidence>
<feature type="domain" description="Galectin" evidence="3">
    <location>
        <begin position="317"/>
        <end position="447"/>
    </location>
</feature>
<keyword evidence="5" id="KW-1185">Reference proteome</keyword>
<protein>
    <recommendedName>
        <fullName evidence="2">Galectin</fullName>
    </recommendedName>
</protein>